<keyword evidence="14" id="KW-1185">Reference proteome</keyword>
<dbReference type="Gene3D" id="1.25.40.10">
    <property type="entry name" value="Tetratricopeptide repeat domain"/>
    <property type="match status" value="3"/>
</dbReference>
<dbReference type="PRINTS" id="PR01441">
    <property type="entry name" value="CELLSNTHASEC"/>
</dbReference>
<accession>A0A7W4IYG9</accession>
<evidence type="ECO:0000256" key="8">
    <source>
        <dbReference type="ARBA" id="ARBA00023136"/>
    </source>
</evidence>
<dbReference type="PANTHER" id="PTHR45586:SF1">
    <property type="entry name" value="LIPOPOLYSACCHARIDE ASSEMBLY PROTEIN B"/>
    <property type="match status" value="1"/>
</dbReference>
<dbReference type="GO" id="GO:0030244">
    <property type="term" value="P:cellulose biosynthetic process"/>
    <property type="evidence" value="ECO:0007669"/>
    <property type="project" value="UniProtKB-KW"/>
</dbReference>
<proteinExistence type="inferred from homology"/>
<dbReference type="RefSeq" id="WP_182977994.1">
    <property type="nucleotide sequence ID" value="NZ_BAABGB010000027.1"/>
</dbReference>
<dbReference type="Proteomes" id="UP000577891">
    <property type="component" value="Unassembled WGS sequence"/>
</dbReference>
<evidence type="ECO:0000256" key="2">
    <source>
        <dbReference type="ARBA" id="ARBA00005186"/>
    </source>
</evidence>
<dbReference type="PANTHER" id="PTHR45586">
    <property type="entry name" value="TPR REPEAT-CONTAINING PROTEIN PA4667"/>
    <property type="match status" value="1"/>
</dbReference>
<dbReference type="Pfam" id="PF05420">
    <property type="entry name" value="BCSC_C"/>
    <property type="match status" value="1"/>
</dbReference>
<evidence type="ECO:0000256" key="1">
    <source>
        <dbReference type="ARBA" id="ARBA00004339"/>
    </source>
</evidence>
<dbReference type="InterPro" id="IPR003921">
    <property type="entry name" value="Cell_synth_C"/>
</dbReference>
<feature type="signal peptide" evidence="11">
    <location>
        <begin position="1"/>
        <end position="24"/>
    </location>
</feature>
<feature type="repeat" description="TPR" evidence="10">
    <location>
        <begin position="749"/>
        <end position="782"/>
    </location>
</feature>
<dbReference type="InterPro" id="IPR011990">
    <property type="entry name" value="TPR-like_helical_dom_sf"/>
</dbReference>
<evidence type="ECO:0000256" key="4">
    <source>
        <dbReference type="ARBA" id="ARBA00022729"/>
    </source>
</evidence>
<dbReference type="SUPFAM" id="SSF48452">
    <property type="entry name" value="TPR-like"/>
    <property type="match status" value="4"/>
</dbReference>
<evidence type="ECO:0000256" key="9">
    <source>
        <dbReference type="ARBA" id="ARBA00023237"/>
    </source>
</evidence>
<comment type="caution">
    <text evidence="13">The sequence shown here is derived from an EMBL/GenBank/DDBJ whole genome shotgun (WGS) entry which is preliminary data.</text>
</comment>
<dbReference type="PROSITE" id="PS50005">
    <property type="entry name" value="TPR"/>
    <property type="match status" value="1"/>
</dbReference>
<gene>
    <name evidence="13" type="ORF">HLH35_04360</name>
</gene>
<evidence type="ECO:0000313" key="13">
    <source>
        <dbReference type="EMBL" id="MBB2171361.1"/>
    </source>
</evidence>
<feature type="chain" id="PRO_5030579394" evidence="11">
    <location>
        <begin position="25"/>
        <end position="1268"/>
    </location>
</feature>
<sequence length="1268" mass="136972">MRAYLTGMTMLGGLVAWGPGVAYAQETTADGAVPAAAGPVVTGDASPVPTADARLAHARSVLDLVLEQSHYWIDAGEFVRAGESIQRALAIQPTNVDALNMLCVVQIGTGDVAAAQLTLNRLAAAGGSAGQLSRLRAAMRAGPVDPKGLAEARKLAGSGSMLAAMLRYRALFHDGEPPPALALEYYRVLGGTILGYNDARARLSALVAESPHDLNAQLALAQIQTYRDVSRVQGLAALRRLAGADTQPLIRRQAIAAWHETLSWVPIVGSSIPLYMEWLALHPDDAAIVTRLEKARAVQAAIDEGNDRTEGFVLLEHGRLDAASAAFQRALIVSPQDADVLGGLGLVAQRHNQIAVARRFFHQAIDADAGRASHWRAALSALNAVGGNDPEIVAINRLVAEGQYDAARTALEHLARRPEMAFASLLMTAGLDRLQGRPAEAEQRYRQALRQRPADPDALFNLADLLFQAGQVDEARVLTARVATLRPALLPRLLAADDTARAARAGTDAERIALLHQALDRVSGDPWLTLRLAQALYHDGQPTEARTLMETLTRNEHATSPSLRAGVIFAMNMRRYEDAAVLLERLPPETRGPSMQRAAELVAFYRRVTAVPKDDPRSIRALADQPDPTGDRAAILVDALLARHDRDGARWALAHESAITLSATPAQKLLYAGLALRLGVPADAQRALDAYDRLVRAEGMPPAADAVLARADLAAGVAIQRSDEEVRAGRPQEAYRLIAPIVSLHPDSVAAWLALGRVYHGLNQPQMALRADQEALRRGPQSVDAVAAVAQDALALDDRPAARAMERRLMASAPKLSTTWRIRAENDRLDGRDRQQEADLVFARELQCGAEQEPACAPAVRQKPDYRWPEIETAYVPLRGAPLPAGEHYLPQDGQVGSMNRQIVYLQESTAPQLDANTYVRSRLGTVGLGQLTELAVPITGTIPFASWQNRISFSVTPTFLFTGDPLSRAYSAARFGTVPLYGSGSGGRHAYNVQGVGLDVRYVDHWFAADVGSSPLGFPIANVLGGVEFSPRLTDNLTLRITGDRRMVTDSELSYAGMRDPGTGKVWGGVTRIGGHGSLEWANEIWNAYAGGGFALLQGTHVADNTEADAELGGSVTVWQRVQRQRLRLGLDAEYLAYRRNEYEFTLGQGGYFSPQSYYAVMPSADYTGHVDRWTWSVRGAVGYQNYHVSSASYFPLDPTMQRMMALLGSNRYDSQGASGVAGSGKARIVYQVTDGLRLGVEGGYIRSGSWSEASGMLMAHYRFDGP</sequence>
<evidence type="ECO:0000256" key="11">
    <source>
        <dbReference type="SAM" id="SignalP"/>
    </source>
</evidence>
<evidence type="ECO:0000256" key="10">
    <source>
        <dbReference type="PROSITE-ProRule" id="PRU00339"/>
    </source>
</evidence>
<keyword evidence="7" id="KW-0135">Cellulose biosynthesis</keyword>
<dbReference type="Pfam" id="PF13432">
    <property type="entry name" value="TPR_16"/>
    <property type="match status" value="2"/>
</dbReference>
<keyword evidence="6 10" id="KW-0802">TPR repeat</keyword>
<evidence type="ECO:0000256" key="5">
    <source>
        <dbReference type="ARBA" id="ARBA00022737"/>
    </source>
</evidence>
<dbReference type="GO" id="GO:0006011">
    <property type="term" value="P:UDP-alpha-D-glucose metabolic process"/>
    <property type="evidence" value="ECO:0007669"/>
    <property type="project" value="InterPro"/>
</dbReference>
<dbReference type="UniPathway" id="UPA00694"/>
<name>A0A7W4IYG9_9PROT</name>
<evidence type="ECO:0000256" key="7">
    <source>
        <dbReference type="ARBA" id="ARBA00022916"/>
    </source>
</evidence>
<dbReference type="InterPro" id="IPR051012">
    <property type="entry name" value="CellSynth/LPSAsmb/PSIAsmb"/>
</dbReference>
<dbReference type="InterPro" id="IPR019734">
    <property type="entry name" value="TPR_rpt"/>
</dbReference>
<reference evidence="13 14" key="1">
    <citation type="submission" date="2020-04" db="EMBL/GenBank/DDBJ databases">
        <title>Description of novel Gluconacetobacter.</title>
        <authorList>
            <person name="Sombolestani A."/>
        </authorList>
    </citation>
    <scope>NUCLEOTIDE SEQUENCE [LARGE SCALE GENOMIC DNA]</scope>
    <source>
        <strain evidence="13 14">LMG 27724</strain>
    </source>
</reference>
<dbReference type="AlphaFoldDB" id="A0A7W4IYG9"/>
<comment type="similarity">
    <text evidence="3">Belongs to the AcsC/BcsC family.</text>
</comment>
<evidence type="ECO:0000313" key="14">
    <source>
        <dbReference type="Proteomes" id="UP000577891"/>
    </source>
</evidence>
<dbReference type="Pfam" id="PF14559">
    <property type="entry name" value="TPR_19"/>
    <property type="match status" value="3"/>
</dbReference>
<comment type="subcellular location">
    <subcellularLocation>
        <location evidence="1">Cell outer membrane</location>
        <topology evidence="1">Peripheral membrane protein</topology>
    </subcellularLocation>
</comment>
<organism evidence="13 14">
    <name type="scientific">Gluconacetobacter asukensis</name>
    <dbReference type="NCBI Taxonomy" id="1017181"/>
    <lineage>
        <taxon>Bacteria</taxon>
        <taxon>Pseudomonadati</taxon>
        <taxon>Pseudomonadota</taxon>
        <taxon>Alphaproteobacteria</taxon>
        <taxon>Acetobacterales</taxon>
        <taxon>Acetobacteraceae</taxon>
        <taxon>Gluconacetobacter</taxon>
    </lineage>
</organism>
<comment type="pathway">
    <text evidence="2">Glycan metabolism; bacterial cellulose biosynthesis.</text>
</comment>
<dbReference type="InterPro" id="IPR008410">
    <property type="entry name" value="BCSC_C"/>
</dbReference>
<dbReference type="GO" id="GO:0009279">
    <property type="term" value="C:cell outer membrane"/>
    <property type="evidence" value="ECO:0007669"/>
    <property type="project" value="UniProtKB-SubCell"/>
</dbReference>
<keyword evidence="4 11" id="KW-0732">Signal</keyword>
<protein>
    <submittedName>
        <fullName evidence="13">Tetratricopeptide repeat protein</fullName>
    </submittedName>
</protein>
<dbReference type="SMART" id="SM00028">
    <property type="entry name" value="TPR"/>
    <property type="match status" value="4"/>
</dbReference>
<evidence type="ECO:0000256" key="6">
    <source>
        <dbReference type="ARBA" id="ARBA00022803"/>
    </source>
</evidence>
<keyword evidence="8" id="KW-0472">Membrane</keyword>
<keyword evidence="5" id="KW-0677">Repeat</keyword>
<feature type="domain" description="Cellulose synthase operon C C-terminal" evidence="12">
    <location>
        <begin position="931"/>
        <end position="1266"/>
    </location>
</feature>
<keyword evidence="9" id="KW-0998">Cell outer membrane</keyword>
<evidence type="ECO:0000259" key="12">
    <source>
        <dbReference type="Pfam" id="PF05420"/>
    </source>
</evidence>
<evidence type="ECO:0000256" key="3">
    <source>
        <dbReference type="ARBA" id="ARBA00005886"/>
    </source>
</evidence>
<dbReference type="EMBL" id="JABEQE010000003">
    <property type="protein sequence ID" value="MBB2171361.1"/>
    <property type="molecule type" value="Genomic_DNA"/>
</dbReference>